<evidence type="ECO:0000313" key="2">
    <source>
        <dbReference type="Proteomes" id="UP001209486"/>
    </source>
</evidence>
<keyword evidence="1" id="KW-0696">RNA-directed RNA polymerase</keyword>
<dbReference type="GO" id="GO:0003968">
    <property type="term" value="F:RNA-directed RNA polymerase activity"/>
    <property type="evidence" value="ECO:0007669"/>
    <property type="project" value="UniProtKB-KW"/>
</dbReference>
<sequence length="44" mass="4959">MVCFPPPRFHEVPSGKLAEILQAALAGFPHSRAEWFEVRRPIGI</sequence>
<protein>
    <submittedName>
        <fullName evidence="1">RNA-dependent RNA polymerase</fullName>
    </submittedName>
</protein>
<dbReference type="Proteomes" id="UP001209486">
    <property type="component" value="Unassembled WGS sequence"/>
</dbReference>
<organism evidence="1 2">
    <name type="scientific">Mobiluncus mulieris</name>
    <dbReference type="NCBI Taxonomy" id="2052"/>
    <lineage>
        <taxon>Bacteria</taxon>
        <taxon>Bacillati</taxon>
        <taxon>Actinomycetota</taxon>
        <taxon>Actinomycetes</taxon>
        <taxon>Actinomycetales</taxon>
        <taxon>Actinomycetaceae</taxon>
        <taxon>Mobiluncus</taxon>
    </lineage>
</organism>
<comment type="caution">
    <text evidence="1">The sequence shown here is derived from an EMBL/GenBank/DDBJ whole genome shotgun (WGS) entry which is preliminary data.</text>
</comment>
<keyword evidence="1" id="KW-0548">Nucleotidyltransferase</keyword>
<accession>A0ABD4TXE4</accession>
<reference evidence="1 2" key="1">
    <citation type="submission" date="2019-08" db="EMBL/GenBank/DDBJ databases">
        <title>Comparison of rpoB and gyrB Sequences from Mobiluncus Species and Development of a Multiplex PCR Method for Clinical Detection of Mobiluncus curtisii and Mobiluncus mulieris.</title>
        <authorList>
            <person name="Yang L."/>
            <person name="Shen Y."/>
            <person name="Xu G."/>
            <person name="Shu L.-B."/>
            <person name="Hu J."/>
            <person name="Zhang R."/>
            <person name="Wang Y."/>
            <person name="Zhou H.-W."/>
            <person name="Zhang X."/>
        </authorList>
    </citation>
    <scope>NUCLEOTIDE SEQUENCE [LARGE SCALE GENOMIC DNA]</scope>
    <source>
        <strain evidence="1 2">M26</strain>
    </source>
</reference>
<evidence type="ECO:0000313" key="1">
    <source>
        <dbReference type="EMBL" id="MCU9969569.1"/>
    </source>
</evidence>
<gene>
    <name evidence="1" type="ORF">FYZ43_09280</name>
</gene>
<dbReference type="EMBL" id="VSZY01000019">
    <property type="protein sequence ID" value="MCU9969569.1"/>
    <property type="molecule type" value="Genomic_DNA"/>
</dbReference>
<proteinExistence type="predicted"/>
<name>A0ABD4TXE4_9ACTO</name>
<dbReference type="AlphaFoldDB" id="A0ABD4TXE4"/>
<keyword evidence="1" id="KW-0808">Transferase</keyword>